<dbReference type="InterPro" id="IPR050367">
    <property type="entry name" value="APC_superfamily"/>
</dbReference>
<keyword evidence="3 6" id="KW-0812">Transmembrane</keyword>
<dbReference type="AlphaFoldDB" id="A0A0F0M156"/>
<keyword evidence="5 6" id="KW-0472">Membrane</keyword>
<evidence type="ECO:0000256" key="6">
    <source>
        <dbReference type="SAM" id="Phobius"/>
    </source>
</evidence>
<dbReference type="Pfam" id="PF13520">
    <property type="entry name" value="AA_permease_2"/>
    <property type="match status" value="1"/>
</dbReference>
<dbReference type="PANTHER" id="PTHR42770:SF16">
    <property type="entry name" value="AMINO ACID PERMEASE"/>
    <property type="match status" value="1"/>
</dbReference>
<comment type="caution">
    <text evidence="8">The sequence shown here is derived from an EMBL/GenBank/DDBJ whole genome shotgun (WGS) entry which is preliminary data.</text>
</comment>
<feature type="transmembrane region" description="Helical" evidence="6">
    <location>
        <begin position="137"/>
        <end position="158"/>
    </location>
</feature>
<evidence type="ECO:0000256" key="3">
    <source>
        <dbReference type="ARBA" id="ARBA00022692"/>
    </source>
</evidence>
<dbReference type="EMBL" id="JYIY01000066">
    <property type="protein sequence ID" value="KJL37371.1"/>
    <property type="molecule type" value="Genomic_DNA"/>
</dbReference>
<evidence type="ECO:0000256" key="2">
    <source>
        <dbReference type="ARBA" id="ARBA00022475"/>
    </source>
</evidence>
<feature type="chain" id="PRO_5002445787" evidence="7">
    <location>
        <begin position="22"/>
        <end position="452"/>
    </location>
</feature>
<dbReference type="PATRIC" id="fig|400772.4.peg.980"/>
<feature type="signal peptide" evidence="7">
    <location>
        <begin position="1"/>
        <end position="21"/>
    </location>
</feature>
<dbReference type="PIRSF" id="PIRSF006060">
    <property type="entry name" value="AA_transporter"/>
    <property type="match status" value="1"/>
</dbReference>
<protein>
    <submittedName>
        <fullName evidence="8">Putrescine importer PuuP</fullName>
    </submittedName>
</protein>
<feature type="transmembrane region" description="Helical" evidence="6">
    <location>
        <begin position="31"/>
        <end position="49"/>
    </location>
</feature>
<evidence type="ECO:0000256" key="4">
    <source>
        <dbReference type="ARBA" id="ARBA00022989"/>
    </source>
</evidence>
<name>A0A0F0M156_9MICO</name>
<feature type="transmembrane region" description="Helical" evidence="6">
    <location>
        <begin position="261"/>
        <end position="285"/>
    </location>
</feature>
<dbReference type="Proteomes" id="UP000033451">
    <property type="component" value="Unassembled WGS sequence"/>
</dbReference>
<dbReference type="InterPro" id="IPR002293">
    <property type="entry name" value="AA/rel_permease1"/>
</dbReference>
<keyword evidence="2" id="KW-1003">Cell membrane</keyword>
<feature type="transmembrane region" description="Helical" evidence="6">
    <location>
        <begin position="178"/>
        <end position="202"/>
    </location>
</feature>
<gene>
    <name evidence="8" type="primary">puuP_1</name>
    <name evidence="8" type="ORF">RR49_00955</name>
</gene>
<organism evidence="8 9">
    <name type="scientific">Microbacterium ginsengisoli</name>
    <dbReference type="NCBI Taxonomy" id="400772"/>
    <lineage>
        <taxon>Bacteria</taxon>
        <taxon>Bacillati</taxon>
        <taxon>Actinomycetota</taxon>
        <taxon>Actinomycetes</taxon>
        <taxon>Micrococcales</taxon>
        <taxon>Microbacteriaceae</taxon>
        <taxon>Microbacterium</taxon>
    </lineage>
</organism>
<dbReference type="STRING" id="400772.RR49_00955"/>
<feature type="transmembrane region" description="Helical" evidence="6">
    <location>
        <begin position="112"/>
        <end position="128"/>
    </location>
</feature>
<proteinExistence type="predicted"/>
<feature type="transmembrane region" description="Helical" evidence="6">
    <location>
        <begin position="345"/>
        <end position="372"/>
    </location>
</feature>
<accession>A0A0F0M156</accession>
<dbReference type="GO" id="GO:0005886">
    <property type="term" value="C:plasma membrane"/>
    <property type="evidence" value="ECO:0007669"/>
    <property type="project" value="UniProtKB-SubCell"/>
</dbReference>
<keyword evidence="7" id="KW-0732">Signal</keyword>
<sequence>MVVAAAAPLTVAAAITPVVFAASGNVGAPVYFLIAAGILTLFAVGFTSMSKYVKNAGAFYSYVKAGLGRIAGVGAAILALVSYFIMLVAVYALVGMLVGNVVATYTGAAPPWWLWSIFGWLIVGFLGYRDIELSAKVLAIALILEALVVIVLDVAIIVQGGEAGLNLSPFAPSEFLSGAVGLGVMFALLGFIGFEATAVFRNEARDPDRTIPKATYIAVIGIGLFYAFAAWAAAMGTGVDNAVEVASTDPDNMVLGLAKTFVAPVFFDIMQILVATSIFACALSFHNVVTRYQFTLANFRVLPRMLGAVSEKHRAPSTSSIVLSLLTGVSIAIVITTGLDPYTAIYTWLSGAATLGIIALMALTSLAVIVFFRRHSFDKRLWHTMIAPVGALLGLGTVLVLVLSNFPLLVGGVVESAVIVSVLVAAFVGGVFIALHMRARRPDDYLALSEFE</sequence>
<feature type="transmembrane region" description="Helical" evidence="6">
    <location>
        <begin position="214"/>
        <end position="234"/>
    </location>
</feature>
<dbReference type="PANTHER" id="PTHR42770">
    <property type="entry name" value="AMINO ACID TRANSPORTER-RELATED"/>
    <property type="match status" value="1"/>
</dbReference>
<evidence type="ECO:0000313" key="9">
    <source>
        <dbReference type="Proteomes" id="UP000033451"/>
    </source>
</evidence>
<evidence type="ECO:0000256" key="1">
    <source>
        <dbReference type="ARBA" id="ARBA00004651"/>
    </source>
</evidence>
<feature type="transmembrane region" description="Helical" evidence="6">
    <location>
        <begin position="70"/>
        <end position="92"/>
    </location>
</feature>
<feature type="transmembrane region" description="Helical" evidence="6">
    <location>
        <begin position="321"/>
        <end position="339"/>
    </location>
</feature>
<evidence type="ECO:0000256" key="7">
    <source>
        <dbReference type="SAM" id="SignalP"/>
    </source>
</evidence>
<keyword evidence="4 6" id="KW-1133">Transmembrane helix</keyword>
<dbReference type="Gene3D" id="1.20.1740.10">
    <property type="entry name" value="Amino acid/polyamine transporter I"/>
    <property type="match status" value="1"/>
</dbReference>
<comment type="subcellular location">
    <subcellularLocation>
        <location evidence="1">Cell membrane</location>
        <topology evidence="1">Multi-pass membrane protein</topology>
    </subcellularLocation>
</comment>
<dbReference type="GO" id="GO:0022857">
    <property type="term" value="F:transmembrane transporter activity"/>
    <property type="evidence" value="ECO:0007669"/>
    <property type="project" value="InterPro"/>
</dbReference>
<evidence type="ECO:0000256" key="5">
    <source>
        <dbReference type="ARBA" id="ARBA00023136"/>
    </source>
</evidence>
<feature type="transmembrane region" description="Helical" evidence="6">
    <location>
        <begin position="384"/>
        <end position="404"/>
    </location>
</feature>
<evidence type="ECO:0000313" key="8">
    <source>
        <dbReference type="EMBL" id="KJL37371.1"/>
    </source>
</evidence>
<keyword evidence="9" id="KW-1185">Reference proteome</keyword>
<reference evidence="8 9" key="1">
    <citation type="submission" date="2015-02" db="EMBL/GenBank/DDBJ databases">
        <title>Draft genome sequences of ten Microbacterium spp. with emphasis on heavy metal contaminated environments.</title>
        <authorList>
            <person name="Corretto E."/>
        </authorList>
    </citation>
    <scope>NUCLEOTIDE SEQUENCE [LARGE SCALE GENOMIC DNA]</scope>
    <source>
        <strain evidence="8 9">DSM 18659</strain>
    </source>
</reference>
<feature type="transmembrane region" description="Helical" evidence="6">
    <location>
        <begin position="416"/>
        <end position="435"/>
    </location>
</feature>
<dbReference type="OrthoDB" id="137613at2"/>